<proteinExistence type="inferred from homology"/>
<dbReference type="Proteomes" id="UP001341444">
    <property type="component" value="Unassembled WGS sequence"/>
</dbReference>
<organism evidence="2 3">
    <name type="scientific">Heyndrickxia acidicola</name>
    <dbReference type="NCBI Taxonomy" id="209389"/>
    <lineage>
        <taxon>Bacteria</taxon>
        <taxon>Bacillati</taxon>
        <taxon>Bacillota</taxon>
        <taxon>Bacilli</taxon>
        <taxon>Bacillales</taxon>
        <taxon>Bacillaceae</taxon>
        <taxon>Heyndrickxia</taxon>
    </lineage>
</organism>
<protein>
    <recommendedName>
        <fullName evidence="1">Protein DltD</fullName>
    </recommendedName>
</protein>
<comment type="pathway">
    <text evidence="1">Cell wall biogenesis; lipoteichoic acid biosynthesis.</text>
</comment>
<keyword evidence="3" id="KW-1185">Reference proteome</keyword>
<keyword evidence="1" id="KW-0472">Membrane</keyword>
<dbReference type="Gene3D" id="3.40.50.1110">
    <property type="entry name" value="SGNH hydrolase"/>
    <property type="match status" value="1"/>
</dbReference>
<evidence type="ECO:0000256" key="1">
    <source>
        <dbReference type="PIRNR" id="PIRNR021438"/>
    </source>
</evidence>
<dbReference type="PANTHER" id="PTHR40039:SF1">
    <property type="entry name" value="PROTEIN DLTD"/>
    <property type="match status" value="1"/>
</dbReference>
<accession>A0ABU6MEJ1</accession>
<gene>
    <name evidence="2" type="primary">dltD</name>
    <name evidence="2" type="ORF">P4T90_06915</name>
</gene>
<name>A0ABU6MEJ1_9BACI</name>
<keyword evidence="1" id="KW-1003">Cell membrane</keyword>
<dbReference type="Pfam" id="PF04914">
    <property type="entry name" value="DltD"/>
    <property type="match status" value="1"/>
</dbReference>
<sequence>MKKYSFGPLLLALLLFLVFIFMPNSWIGSLITDKKVTASATALNPLMFQGKYLQERAIESNKYYPIYGSSELSRMDPFHPSDYFAVNNKGFTPFLVGRGGTQSLVNFLSLSQNADKLRGKKIVFIVSPQWFHTSGTDEAHFAPNYSILQGYELAFNKSLSSDVKKRAMKRLLKFKEVKNDFMLSTLYRAQVNGSNTDKMKADLVRPAAYLYKALLEKKDLYYSLYPSKQPTRVIRPSLVKNKSWKQLEKAAAKYAKPRTGRNNPYFIDNNIYKHSVKPVLKKYKNINKHYSYVKSVEYGDFQLVLDMLKQAGAKPIFVSIPVNGRWYDYTGFPRKNLNAYYKKINAQIKREGFPVLDLTKHAYEPYFFKDSMHISYKGWVYVDKAMQEQWAKK</sequence>
<evidence type="ECO:0000313" key="3">
    <source>
        <dbReference type="Proteomes" id="UP001341444"/>
    </source>
</evidence>
<dbReference type="InterPro" id="IPR036514">
    <property type="entry name" value="SGNH_hydro_sf"/>
</dbReference>
<evidence type="ECO:0000313" key="2">
    <source>
        <dbReference type="EMBL" id="MED1202822.1"/>
    </source>
</evidence>
<comment type="similarity">
    <text evidence="1">Belongs to the DltD family.</text>
</comment>
<dbReference type="RefSeq" id="WP_066267550.1">
    <property type="nucleotide sequence ID" value="NZ_JARMAB010000008.1"/>
</dbReference>
<dbReference type="PANTHER" id="PTHR40039">
    <property type="entry name" value="PROTEIN DLTD"/>
    <property type="match status" value="1"/>
</dbReference>
<dbReference type="InterPro" id="IPR023896">
    <property type="entry name" value="LTA_DltD"/>
</dbReference>
<dbReference type="EMBL" id="JARMAB010000008">
    <property type="protein sequence ID" value="MED1202822.1"/>
    <property type="molecule type" value="Genomic_DNA"/>
</dbReference>
<dbReference type="NCBIfam" id="TIGR04092">
    <property type="entry name" value="LTA_DltD"/>
    <property type="match status" value="1"/>
</dbReference>
<dbReference type="SUPFAM" id="SSF52266">
    <property type="entry name" value="SGNH hydrolase"/>
    <property type="match status" value="1"/>
</dbReference>
<dbReference type="PIRSF" id="PIRSF021438">
    <property type="entry name" value="DltD"/>
    <property type="match status" value="1"/>
</dbReference>
<dbReference type="InterPro" id="IPR006998">
    <property type="entry name" value="DltD"/>
</dbReference>
<comment type="caution">
    <text evidence="2">The sequence shown here is derived from an EMBL/GenBank/DDBJ whole genome shotgun (WGS) entry which is preliminary data.</text>
</comment>
<reference evidence="2 3" key="1">
    <citation type="submission" date="2023-03" db="EMBL/GenBank/DDBJ databases">
        <title>Bacillus Genome Sequencing.</title>
        <authorList>
            <person name="Dunlap C."/>
        </authorList>
    </citation>
    <scope>NUCLEOTIDE SEQUENCE [LARGE SCALE GENOMIC DNA]</scope>
    <source>
        <strain evidence="2 3">B-23453</strain>
    </source>
</reference>